<evidence type="ECO:0000313" key="1">
    <source>
        <dbReference type="EMBL" id="TXF13207.1"/>
    </source>
</evidence>
<dbReference type="RefSeq" id="WP_147798850.1">
    <property type="nucleotide sequence ID" value="NZ_VPFL01000003.1"/>
</dbReference>
<dbReference type="Gene3D" id="1.10.1510.10">
    <property type="entry name" value="Uncharacterised protein YqeY/AIM41 PF09424, N-terminal domain"/>
    <property type="match status" value="1"/>
</dbReference>
<dbReference type="Pfam" id="PF09424">
    <property type="entry name" value="YqeY"/>
    <property type="match status" value="1"/>
</dbReference>
<gene>
    <name evidence="1" type="ORF">FR698_03410</name>
</gene>
<dbReference type="SUPFAM" id="SSF89095">
    <property type="entry name" value="GatB/YqeY motif"/>
    <property type="match status" value="1"/>
</dbReference>
<comment type="caution">
    <text evidence="1">The sequence shown here is derived from an EMBL/GenBank/DDBJ whole genome shotgun (WGS) entry which is preliminary data.</text>
</comment>
<dbReference type="InterPro" id="IPR042184">
    <property type="entry name" value="YqeY/Aim41_N"/>
</dbReference>
<dbReference type="PANTHER" id="PTHR28055:SF1">
    <property type="entry name" value="ALTERED INHERITANCE OF MITOCHONDRIA PROTEIN 41, MITOCHONDRIAL"/>
    <property type="match status" value="1"/>
</dbReference>
<proteinExistence type="predicted"/>
<organism evidence="1 2">
    <name type="scientific">Pelomicrobium methylotrophicum</name>
    <dbReference type="NCBI Taxonomy" id="2602750"/>
    <lineage>
        <taxon>Bacteria</taxon>
        <taxon>Pseudomonadati</taxon>
        <taxon>Pseudomonadota</taxon>
        <taxon>Hydrogenophilia</taxon>
        <taxon>Hydrogenophilia incertae sedis</taxon>
        <taxon>Pelomicrobium</taxon>
    </lineage>
</organism>
<reference evidence="1 2" key="1">
    <citation type="submission" date="2019-08" db="EMBL/GenBank/DDBJ databases">
        <title>Pelomicrobium methylotrophicum gen. nov., sp. nov. a moderately thermophilic, facultatively anaerobic, lithoautotrophic and methylotrophic bacterium isolated from a terrestrial mud volcano.</title>
        <authorList>
            <person name="Slobodkina G.B."/>
            <person name="Merkel A.Y."/>
            <person name="Slobodkin A.I."/>
        </authorList>
    </citation>
    <scope>NUCLEOTIDE SEQUENCE [LARGE SCALE GENOMIC DNA]</scope>
    <source>
        <strain evidence="1 2">SM250</strain>
    </source>
</reference>
<dbReference type="Proteomes" id="UP000321201">
    <property type="component" value="Unassembled WGS sequence"/>
</dbReference>
<dbReference type="PANTHER" id="PTHR28055">
    <property type="entry name" value="ALTERED INHERITANCE OF MITOCHONDRIA PROTEIN 41, MITOCHONDRIAL"/>
    <property type="match status" value="1"/>
</dbReference>
<dbReference type="InterPro" id="IPR019004">
    <property type="entry name" value="YqeY/Aim41"/>
</dbReference>
<dbReference type="OrthoDB" id="9788127at2"/>
<dbReference type="InterPro" id="IPR003789">
    <property type="entry name" value="Asn/Gln_tRNA_amidoTrase-B-like"/>
</dbReference>
<dbReference type="AlphaFoldDB" id="A0A5C7EPD0"/>
<keyword evidence="2" id="KW-1185">Reference proteome</keyword>
<dbReference type="EMBL" id="VPFL01000003">
    <property type="protein sequence ID" value="TXF13207.1"/>
    <property type="molecule type" value="Genomic_DNA"/>
</dbReference>
<evidence type="ECO:0000313" key="2">
    <source>
        <dbReference type="Proteomes" id="UP000321201"/>
    </source>
</evidence>
<sequence>MTLKATLSEDMKEALRAKDSQRLSAIRMLRAAIQQREVDERRELSDGEVIGIVERLIRQRRESAAQYDAAGRPDLADKERFEIELLQQYLPQPLSEDQLQALIEEAVMASGAAGPQDMGRVMAALKPKIAGRADMGQVAARVKARLAGS</sequence>
<dbReference type="InParanoid" id="A0A5C7EPD0"/>
<dbReference type="Gene3D" id="1.10.10.410">
    <property type="match status" value="1"/>
</dbReference>
<name>A0A5C7EPD0_9PROT</name>
<accession>A0A5C7EPD0</accession>
<dbReference type="GO" id="GO:0016884">
    <property type="term" value="F:carbon-nitrogen ligase activity, with glutamine as amido-N-donor"/>
    <property type="evidence" value="ECO:0007669"/>
    <property type="project" value="InterPro"/>
</dbReference>
<dbReference type="InterPro" id="IPR023168">
    <property type="entry name" value="GatB_Yqey_C_2"/>
</dbReference>
<protein>
    <submittedName>
        <fullName evidence="1">GatB/YqeY domain-containing protein</fullName>
    </submittedName>
</protein>